<comment type="subcellular location">
    <subcellularLocation>
        <location evidence="5">Cytoplasm</location>
    </subcellularLocation>
    <text evidence="5">Associates with late stage pre-50S ribosomal subunits.</text>
</comment>
<accession>A0AA49FIT7</accession>
<evidence type="ECO:0000313" key="7">
    <source>
        <dbReference type="EMBL" id="WIM04525.1"/>
    </source>
</evidence>
<dbReference type="EMBL" id="CP107246">
    <property type="protein sequence ID" value="WIM04525.1"/>
    <property type="molecule type" value="Genomic_DNA"/>
</dbReference>
<dbReference type="GO" id="GO:0005829">
    <property type="term" value="C:cytosol"/>
    <property type="evidence" value="ECO:0007669"/>
    <property type="project" value="TreeGrafter"/>
</dbReference>
<dbReference type="AlphaFoldDB" id="A0AA49FIT7"/>
<dbReference type="CDD" id="cd16331">
    <property type="entry name" value="YjgA-like"/>
    <property type="match status" value="1"/>
</dbReference>
<evidence type="ECO:0000256" key="2">
    <source>
        <dbReference type="ARBA" id="ARBA00022517"/>
    </source>
</evidence>
<evidence type="ECO:0000256" key="5">
    <source>
        <dbReference type="HAMAP-Rule" id="MF_00765"/>
    </source>
</evidence>
<dbReference type="Proteomes" id="UP001234916">
    <property type="component" value="Chromosome"/>
</dbReference>
<dbReference type="SUPFAM" id="SSF158710">
    <property type="entry name" value="PSPTO4464-like"/>
    <property type="match status" value="1"/>
</dbReference>
<evidence type="ECO:0000256" key="1">
    <source>
        <dbReference type="ARBA" id="ARBA00022490"/>
    </source>
</evidence>
<dbReference type="Pfam" id="PF04751">
    <property type="entry name" value="DarP"/>
    <property type="match status" value="1"/>
</dbReference>
<dbReference type="GO" id="GO:0019843">
    <property type="term" value="F:rRNA binding"/>
    <property type="evidence" value="ECO:0007669"/>
    <property type="project" value="UniProtKB-UniRule"/>
</dbReference>
<dbReference type="NCBIfam" id="NF003593">
    <property type="entry name" value="PRK05255.1-1"/>
    <property type="match status" value="1"/>
</dbReference>
<sequence length="171" mass="19646">METDKIDESDESSGRPSKSSIKREMLARQEIGEALAELPPARLKKIDLPEALARALSDYRRFPGHEAKRRQMQFIGRLMRDIDPAPIQAVLDEIRGVSAEANARQHALERLRVRLLEDEAVLGEIAGEHPGADLQRLRQLRRNALKEQEQGKPPRAFRELFRMLRELHDDE</sequence>
<comment type="function">
    <text evidence="5">Member of a network of 50S ribosomal subunit biogenesis factors which assembles along the 30S-50S interface, preventing incorrect 23S rRNA structures from forming. Promotes peptidyl transferase center (PTC) maturation.</text>
</comment>
<dbReference type="KEGG" id="npv:OHM77_07340"/>
<name>A0AA49FIT7_9PROT</name>
<evidence type="ECO:0000256" key="6">
    <source>
        <dbReference type="SAM" id="MobiDB-lite"/>
    </source>
</evidence>
<keyword evidence="3 5" id="KW-0699">rRNA-binding</keyword>
<dbReference type="InterPro" id="IPR006839">
    <property type="entry name" value="DarP"/>
</dbReference>
<reference evidence="7" key="1">
    <citation type="journal article" date="2023" name="Nat. Microbiol.">
        <title>Enrichment and characterization of a nitric oxide-reducing microbial community in a continuous bioreactor.</title>
        <authorList>
            <person name="Garrido-Amador P."/>
            <person name="Stortenbeker N."/>
            <person name="Wessels H.J.C.T."/>
            <person name="Speth D.R."/>
            <person name="Garcia-Heredia I."/>
            <person name="Kartal B."/>
        </authorList>
    </citation>
    <scope>NUCLEOTIDE SEQUENCE</scope>
    <source>
        <strain evidence="7">MAG1</strain>
    </source>
</reference>
<dbReference type="Gene3D" id="1.10.60.30">
    <property type="entry name" value="PSPTO4464-like domains"/>
    <property type="match status" value="2"/>
</dbReference>
<organism evidence="7">
    <name type="scientific">Candidatus Nitricoxidivorans perseverans</name>
    <dbReference type="NCBI Taxonomy" id="2975601"/>
    <lineage>
        <taxon>Bacteria</taxon>
        <taxon>Pseudomonadati</taxon>
        <taxon>Pseudomonadota</taxon>
        <taxon>Betaproteobacteria</taxon>
        <taxon>Nitrosomonadales</taxon>
        <taxon>Sterolibacteriaceae</taxon>
        <taxon>Candidatus Nitricoxidivorans</taxon>
    </lineage>
</organism>
<dbReference type="GO" id="GO:0043022">
    <property type="term" value="F:ribosome binding"/>
    <property type="evidence" value="ECO:0007669"/>
    <property type="project" value="UniProtKB-UniRule"/>
</dbReference>
<gene>
    <name evidence="5" type="primary">darP</name>
    <name evidence="7" type="ORF">OHM77_07340</name>
</gene>
<keyword evidence="2 5" id="KW-0690">Ribosome biogenesis</keyword>
<keyword evidence="4 5" id="KW-0694">RNA-binding</keyword>
<dbReference type="PIRSF" id="PIRSF016183">
    <property type="entry name" value="UCP016183"/>
    <property type="match status" value="1"/>
</dbReference>
<comment type="similarity">
    <text evidence="5">Belongs to the DarP family.</text>
</comment>
<evidence type="ECO:0000256" key="3">
    <source>
        <dbReference type="ARBA" id="ARBA00022730"/>
    </source>
</evidence>
<dbReference type="PANTHER" id="PTHR38101:SF1">
    <property type="entry name" value="UPF0307 PROTEIN YJGA"/>
    <property type="match status" value="1"/>
</dbReference>
<dbReference type="HAMAP" id="MF_00765">
    <property type="entry name" value="DarP"/>
    <property type="match status" value="1"/>
</dbReference>
<feature type="region of interest" description="Disordered" evidence="6">
    <location>
        <begin position="1"/>
        <end position="24"/>
    </location>
</feature>
<dbReference type="GO" id="GO:1902626">
    <property type="term" value="P:assembly of large subunit precursor of preribosome"/>
    <property type="evidence" value="ECO:0007669"/>
    <property type="project" value="UniProtKB-UniRule"/>
</dbReference>
<proteinExistence type="inferred from homology"/>
<dbReference type="InterPro" id="IPR023153">
    <property type="entry name" value="DarP_sf"/>
</dbReference>
<protein>
    <recommendedName>
        <fullName evidence="5">Dual-action ribosomal maturation protein DarP</fullName>
    </recommendedName>
    <alternativeName>
        <fullName evidence="5">Large ribosomal subunit assembly factor DarP</fullName>
    </alternativeName>
</protein>
<dbReference type="PANTHER" id="PTHR38101">
    <property type="entry name" value="UPF0307 PROTEIN YJGA"/>
    <property type="match status" value="1"/>
</dbReference>
<keyword evidence="1 5" id="KW-0963">Cytoplasm</keyword>
<evidence type="ECO:0000256" key="4">
    <source>
        <dbReference type="ARBA" id="ARBA00022884"/>
    </source>
</evidence>